<name>A0A9W9ZHW9_9CNID</name>
<reference evidence="1" key="1">
    <citation type="submission" date="2023-01" db="EMBL/GenBank/DDBJ databases">
        <title>Genome assembly of the deep-sea coral Lophelia pertusa.</title>
        <authorList>
            <person name="Herrera S."/>
            <person name="Cordes E."/>
        </authorList>
    </citation>
    <scope>NUCLEOTIDE SEQUENCE</scope>
    <source>
        <strain evidence="1">USNM1676648</strain>
        <tissue evidence="1">Polyp</tissue>
    </source>
</reference>
<dbReference type="AlphaFoldDB" id="A0A9W9ZHW9"/>
<organism evidence="1 2">
    <name type="scientific">Desmophyllum pertusum</name>
    <dbReference type="NCBI Taxonomy" id="174260"/>
    <lineage>
        <taxon>Eukaryota</taxon>
        <taxon>Metazoa</taxon>
        <taxon>Cnidaria</taxon>
        <taxon>Anthozoa</taxon>
        <taxon>Hexacorallia</taxon>
        <taxon>Scleractinia</taxon>
        <taxon>Caryophylliina</taxon>
        <taxon>Caryophylliidae</taxon>
        <taxon>Desmophyllum</taxon>
    </lineage>
</organism>
<dbReference type="OrthoDB" id="10066937at2759"/>
<evidence type="ECO:0000313" key="2">
    <source>
        <dbReference type="Proteomes" id="UP001163046"/>
    </source>
</evidence>
<dbReference type="EMBL" id="MU826026">
    <property type="protein sequence ID" value="KAJ7381770.1"/>
    <property type="molecule type" value="Genomic_DNA"/>
</dbReference>
<comment type="caution">
    <text evidence="1">The sequence shown here is derived from an EMBL/GenBank/DDBJ whole genome shotgun (WGS) entry which is preliminary data.</text>
</comment>
<dbReference type="Proteomes" id="UP001163046">
    <property type="component" value="Unassembled WGS sequence"/>
</dbReference>
<protein>
    <submittedName>
        <fullName evidence="1">Uncharacterized protein</fullName>
    </submittedName>
</protein>
<gene>
    <name evidence="1" type="ORF">OS493_039108</name>
</gene>
<evidence type="ECO:0000313" key="1">
    <source>
        <dbReference type="EMBL" id="KAJ7381770.1"/>
    </source>
</evidence>
<accession>A0A9W9ZHW9</accession>
<proteinExistence type="predicted"/>
<sequence length="278" mass="31371">MDMTWAVAQISPMKLFTEDPTRGEETISQALRALLDELRSIKDTKAMNISCTISKAQPQQWSRPTSAQSSLVLHPLQNRWMPTQHSKPDGLSGEEPAALHVSSLVSPSPRPPKWLIRLMELPQWMSLARTSTRSLTCEQQTFELVIVVLQLDVDILAGNPFMVRKTLVFGPPNVRLRSLELRLSTTASPSKHTLQPNVWCTQYFLLRNPNRTVVLPGKYIQFSTPSDSDSDTLWPSSPGQTALQTCYAKQEMHGLPPQQIFSVDHVVCIRLPYPSEEW</sequence>
<keyword evidence="2" id="KW-1185">Reference proteome</keyword>